<dbReference type="PANTHER" id="PTHR24366">
    <property type="entry name" value="IG(IMMUNOGLOBULIN) AND LRR(LEUCINE RICH REPEAT) DOMAINS"/>
    <property type="match status" value="1"/>
</dbReference>
<protein>
    <submittedName>
        <fullName evidence="5">AAEL001401-PA</fullName>
    </submittedName>
</protein>
<feature type="chain" id="PRO_5036456697" evidence="4">
    <location>
        <begin position="18"/>
        <end position="431"/>
    </location>
</feature>
<dbReference type="SMART" id="SM00365">
    <property type="entry name" value="LRR_SD22"/>
    <property type="match status" value="3"/>
</dbReference>
<dbReference type="KEGG" id="aag:5570482"/>
<evidence type="ECO:0000313" key="6">
    <source>
        <dbReference type="Proteomes" id="UP000682892"/>
    </source>
</evidence>
<accession>A0A1S4EYN3</accession>
<dbReference type="InterPro" id="IPR001611">
    <property type="entry name" value="Leu-rich_rpt"/>
</dbReference>
<dbReference type="Gene3D" id="3.80.10.10">
    <property type="entry name" value="Ribonuclease Inhibitor"/>
    <property type="match status" value="1"/>
</dbReference>
<dbReference type="EMBL" id="CH477217">
    <property type="protein sequence ID" value="EAT47451.1"/>
    <property type="molecule type" value="Genomic_DNA"/>
</dbReference>
<reference evidence="5" key="2">
    <citation type="journal article" date="2007" name="Science">
        <title>Genome sequence of Aedes aegypti, a major arbovirus vector.</title>
        <authorList>
            <person name="Nene V."/>
            <person name="Wortman J.R."/>
            <person name="Lawson D."/>
            <person name="Haas B."/>
            <person name="Kodira C."/>
            <person name="Tu Z.J."/>
            <person name="Loftus B."/>
            <person name="Xi Z."/>
            <person name="Megy K."/>
            <person name="Grabherr M."/>
            <person name="Ren Q."/>
            <person name="Zdobnov E.M."/>
            <person name="Lobo N.F."/>
            <person name="Campbell K.S."/>
            <person name="Brown S.E."/>
            <person name="Bonaldo M.F."/>
            <person name="Zhu J."/>
            <person name="Sinkins S.P."/>
            <person name="Hogenkamp D.G."/>
            <person name="Amedeo P."/>
            <person name="Arensburger P."/>
            <person name="Atkinson P.W."/>
            <person name="Bidwell S."/>
            <person name="Biedler J."/>
            <person name="Birney E."/>
            <person name="Bruggner R.V."/>
            <person name="Costas J."/>
            <person name="Coy M.R."/>
            <person name="Crabtree J."/>
            <person name="Crawford M."/>
            <person name="Debruyn B."/>
            <person name="Decaprio D."/>
            <person name="Eiglmeier K."/>
            <person name="Eisenstadt E."/>
            <person name="El-Dorry H."/>
            <person name="Gelbart W.M."/>
            <person name="Gomes S.L."/>
            <person name="Hammond M."/>
            <person name="Hannick L.I."/>
            <person name="Hogan J.R."/>
            <person name="Holmes M.H."/>
            <person name="Jaffe D."/>
            <person name="Johnston J.S."/>
            <person name="Kennedy R.C."/>
            <person name="Koo H."/>
            <person name="Kravitz S."/>
            <person name="Kriventseva E.V."/>
            <person name="Kulp D."/>
            <person name="Labutti K."/>
            <person name="Lee E."/>
            <person name="Li S."/>
            <person name="Lovin D.D."/>
            <person name="Mao C."/>
            <person name="Mauceli E."/>
            <person name="Menck C.F."/>
            <person name="Miller J.R."/>
            <person name="Montgomery P."/>
            <person name="Mori A."/>
            <person name="Nascimento A.L."/>
            <person name="Naveira H.F."/>
            <person name="Nusbaum C."/>
            <person name="O'leary S."/>
            <person name="Orvis J."/>
            <person name="Pertea M."/>
            <person name="Quesneville H."/>
            <person name="Reidenbach K.R."/>
            <person name="Rogers Y.H."/>
            <person name="Roth C.W."/>
            <person name="Schneider J.R."/>
            <person name="Schatz M."/>
            <person name="Shumway M."/>
            <person name="Stanke M."/>
            <person name="Stinson E.O."/>
            <person name="Tubio J.M."/>
            <person name="Vanzee J.P."/>
            <person name="Verjovski-Almeida S."/>
            <person name="Werner D."/>
            <person name="White O."/>
            <person name="Wyder S."/>
            <person name="Zeng Q."/>
            <person name="Zhao Q."/>
            <person name="Zhao Y."/>
            <person name="Hill C.A."/>
            <person name="Raikhel A.S."/>
            <person name="Soares M.B."/>
            <person name="Knudson D.L."/>
            <person name="Lee N.H."/>
            <person name="Galagan J."/>
            <person name="Salzberg S.L."/>
            <person name="Paulsen I.T."/>
            <person name="Dimopoulos G."/>
            <person name="Collins F.H."/>
            <person name="Birren B."/>
            <person name="Fraser-Liggett C.M."/>
            <person name="Severson D.W."/>
        </authorList>
    </citation>
    <scope>NUCLEOTIDE SEQUENCE [LARGE SCALE GENOMIC DNA]</scope>
    <source>
        <strain evidence="5">Liverpool</strain>
    </source>
</reference>
<dbReference type="OrthoDB" id="676979at2759"/>
<dbReference type="Pfam" id="PF13855">
    <property type="entry name" value="LRR_8"/>
    <property type="match status" value="1"/>
</dbReference>
<dbReference type="HOGENOM" id="CLU_051076_0_0_1"/>
<evidence type="ECO:0000256" key="3">
    <source>
        <dbReference type="SAM" id="Coils"/>
    </source>
</evidence>
<evidence type="ECO:0000256" key="2">
    <source>
        <dbReference type="ARBA" id="ARBA00022737"/>
    </source>
</evidence>
<proteinExistence type="predicted"/>
<keyword evidence="1" id="KW-0433">Leucine-rich repeat</keyword>
<keyword evidence="3" id="KW-0175">Coiled coil</keyword>
<reference evidence="5" key="1">
    <citation type="submission" date="2005-10" db="EMBL/GenBank/DDBJ databases">
        <authorList>
            <person name="Loftus B.J."/>
            <person name="Nene V.M."/>
            <person name="Hannick L.I."/>
            <person name="Bidwell S."/>
            <person name="Haas B."/>
            <person name="Amedeo P."/>
            <person name="Orvis J."/>
            <person name="Wortman J.R."/>
            <person name="White O.R."/>
            <person name="Salzberg S."/>
            <person name="Shumway M."/>
            <person name="Koo H."/>
            <person name="Zhao Y."/>
            <person name="Holmes M."/>
            <person name="Miller J."/>
            <person name="Schatz M."/>
            <person name="Pop M."/>
            <person name="Pai G."/>
            <person name="Utterback T."/>
            <person name="Rogers Y.-H."/>
            <person name="Kravitz S."/>
            <person name="Fraser C.M."/>
        </authorList>
    </citation>
    <scope>NUCLEOTIDE SEQUENCE</scope>
    <source>
        <strain evidence="5">Liverpool</strain>
    </source>
</reference>
<keyword evidence="4" id="KW-0732">Signal</keyword>
<dbReference type="SUPFAM" id="SSF52058">
    <property type="entry name" value="L domain-like"/>
    <property type="match status" value="1"/>
</dbReference>
<evidence type="ECO:0000256" key="4">
    <source>
        <dbReference type="SAM" id="SignalP"/>
    </source>
</evidence>
<reference evidence="5" key="3">
    <citation type="submission" date="2012-09" db="EMBL/GenBank/DDBJ databases">
        <authorList>
            <consortium name="VectorBase"/>
        </authorList>
    </citation>
    <scope>NUCLEOTIDE SEQUENCE</scope>
    <source>
        <strain evidence="5">Liverpool</strain>
    </source>
</reference>
<gene>
    <name evidence="5" type="ORF">AaeL_AAEL001401</name>
</gene>
<name>A0A1S4EYN3_AEDAE</name>
<dbReference type="PANTHER" id="PTHR24366:SF170">
    <property type="entry name" value="RE50361P"/>
    <property type="match status" value="1"/>
</dbReference>
<dbReference type="AlphaFoldDB" id="A0A1S4EYN3"/>
<evidence type="ECO:0000313" key="5">
    <source>
        <dbReference type="EMBL" id="EAT47451.1"/>
    </source>
</evidence>
<dbReference type="PROSITE" id="PS51450">
    <property type="entry name" value="LRR"/>
    <property type="match status" value="1"/>
</dbReference>
<evidence type="ECO:0000256" key="1">
    <source>
        <dbReference type="ARBA" id="ARBA00022614"/>
    </source>
</evidence>
<organism evidence="5 6">
    <name type="scientific">Aedes aegypti</name>
    <name type="common">Yellowfever mosquito</name>
    <name type="synonym">Culex aegypti</name>
    <dbReference type="NCBI Taxonomy" id="7159"/>
    <lineage>
        <taxon>Eukaryota</taxon>
        <taxon>Metazoa</taxon>
        <taxon>Ecdysozoa</taxon>
        <taxon>Arthropoda</taxon>
        <taxon>Hexapoda</taxon>
        <taxon>Insecta</taxon>
        <taxon>Pterygota</taxon>
        <taxon>Neoptera</taxon>
        <taxon>Endopterygota</taxon>
        <taxon>Diptera</taxon>
        <taxon>Nematocera</taxon>
        <taxon>Culicoidea</taxon>
        <taxon>Culicidae</taxon>
        <taxon>Culicinae</taxon>
        <taxon>Aedini</taxon>
        <taxon>Aedes</taxon>
        <taxon>Stegomyia</taxon>
    </lineage>
</organism>
<dbReference type="InterPro" id="IPR032675">
    <property type="entry name" value="LRR_dom_sf"/>
</dbReference>
<keyword evidence="2" id="KW-0677">Repeat</keyword>
<feature type="signal peptide" evidence="4">
    <location>
        <begin position="1"/>
        <end position="17"/>
    </location>
</feature>
<dbReference type="Proteomes" id="UP000682892">
    <property type="component" value="Unassembled WGS sequence"/>
</dbReference>
<feature type="coiled-coil region" evidence="3">
    <location>
        <begin position="300"/>
        <end position="342"/>
    </location>
</feature>
<sequence>MALFWCFIFLTVSLVRADVVKPTTTALRCLHSHSKKCTIPRVDPYDDLILPDLSGKTTLQIKGGTLFAFDGQLCEKLETVNRLQMGSLQLKVLCLTPALREVSAANNEIDTLKISGSQHKLEHLDLRYNNLKTLDGCEVLVNLVEVHLEHNKIESLDWAVFENMKKLEKLYLNGNKISNVVAEKIIELPVLEYLSLASNELTNLDVSNWKFESLIEFDISSNHLSKIANLHVRFPSSQAVFLANNQWYCEWLQDTWEHFNRTFVTIKDRDENCEGITSSNICCRPEKDIIVENTGLLVELTKVEKEQKTLQLRLESQFEELSRKHKEELTRLEDKLNMLNAASSVVANVTSVDSAQFGFHSEMLKEMNSLAHKKLSAISSQLAENERVQVRLMYTTLELKKSIERGRKSVSGLQAQLDNLRKELYSKAKGG</sequence>